<dbReference type="InterPro" id="IPR036388">
    <property type="entry name" value="WH-like_DNA-bd_sf"/>
</dbReference>
<dbReference type="CDD" id="cd05013">
    <property type="entry name" value="SIS_RpiR"/>
    <property type="match status" value="1"/>
</dbReference>
<proteinExistence type="predicted"/>
<dbReference type="GO" id="GO:0003700">
    <property type="term" value="F:DNA-binding transcription factor activity"/>
    <property type="evidence" value="ECO:0007669"/>
    <property type="project" value="InterPro"/>
</dbReference>
<accession>A0A9D2M5K4</accession>
<dbReference type="SUPFAM" id="SSF53697">
    <property type="entry name" value="SIS domain"/>
    <property type="match status" value="1"/>
</dbReference>
<dbReference type="GO" id="GO:0003677">
    <property type="term" value="F:DNA binding"/>
    <property type="evidence" value="ECO:0007669"/>
    <property type="project" value="UniProtKB-KW"/>
</dbReference>
<evidence type="ECO:0000256" key="3">
    <source>
        <dbReference type="ARBA" id="ARBA00023163"/>
    </source>
</evidence>
<comment type="caution">
    <text evidence="6">The sequence shown here is derived from an EMBL/GenBank/DDBJ whole genome shotgun (WGS) entry which is preliminary data.</text>
</comment>
<dbReference type="AlphaFoldDB" id="A0A9D2M5K4"/>
<evidence type="ECO:0000313" key="6">
    <source>
        <dbReference type="EMBL" id="HJB41472.1"/>
    </source>
</evidence>
<dbReference type="InterPro" id="IPR000281">
    <property type="entry name" value="HTH_RpiR"/>
</dbReference>
<dbReference type="GO" id="GO:0097367">
    <property type="term" value="F:carbohydrate derivative binding"/>
    <property type="evidence" value="ECO:0007669"/>
    <property type="project" value="InterPro"/>
</dbReference>
<dbReference type="EMBL" id="DWYG01000037">
    <property type="protein sequence ID" value="HJB41472.1"/>
    <property type="molecule type" value="Genomic_DNA"/>
</dbReference>
<keyword evidence="3" id="KW-0804">Transcription</keyword>
<dbReference type="GO" id="GO:1901135">
    <property type="term" value="P:carbohydrate derivative metabolic process"/>
    <property type="evidence" value="ECO:0007669"/>
    <property type="project" value="InterPro"/>
</dbReference>
<dbReference type="InterPro" id="IPR047640">
    <property type="entry name" value="RpiR-like"/>
</dbReference>
<dbReference type="InterPro" id="IPR001347">
    <property type="entry name" value="SIS_dom"/>
</dbReference>
<evidence type="ECO:0000256" key="2">
    <source>
        <dbReference type="ARBA" id="ARBA00023125"/>
    </source>
</evidence>
<sequence>MPEKLTANEAALLEFINQHSDRFLFLSIAQLAETLSMSEATVSRFARHVGCRDFKHLKQVVLAQTQTRTGPADKLAATLAEGDGAPLPHWLEQQRYCLEKTEALLDPAEFHRAVQAIVKARRVFVYAKNASRSMAELLRFRLRRIGVDVRLLAGAGNELLEGLAAAGPGDLVVVFSFSKRSTEGAILLDWQREAGYRTLLFTGQLSPLPDPQPDIRLFVYRGEANEYHSMAAPAAIVDALVLGVSAKLGDRAVDRLARLRALKQRYTNP</sequence>
<dbReference type="PROSITE" id="PS51071">
    <property type="entry name" value="HTH_RPIR"/>
    <property type="match status" value="1"/>
</dbReference>
<dbReference type="Pfam" id="PF01418">
    <property type="entry name" value="HTH_6"/>
    <property type="match status" value="1"/>
</dbReference>
<reference evidence="6" key="2">
    <citation type="submission" date="2021-04" db="EMBL/GenBank/DDBJ databases">
        <authorList>
            <person name="Gilroy R."/>
        </authorList>
    </citation>
    <scope>NUCLEOTIDE SEQUENCE</scope>
    <source>
        <strain evidence="6">ChiBcec8-13705</strain>
    </source>
</reference>
<dbReference type="Gene3D" id="1.10.10.10">
    <property type="entry name" value="Winged helix-like DNA-binding domain superfamily/Winged helix DNA-binding domain"/>
    <property type="match status" value="1"/>
</dbReference>
<keyword evidence="1" id="KW-0805">Transcription regulation</keyword>
<dbReference type="Pfam" id="PF01380">
    <property type="entry name" value="SIS"/>
    <property type="match status" value="1"/>
</dbReference>
<dbReference type="Proteomes" id="UP000886803">
    <property type="component" value="Unassembled WGS sequence"/>
</dbReference>
<evidence type="ECO:0000313" key="7">
    <source>
        <dbReference type="Proteomes" id="UP000886803"/>
    </source>
</evidence>
<name>A0A9D2M5K4_9FIRM</name>
<gene>
    <name evidence="6" type="ORF">H9945_03150</name>
</gene>
<dbReference type="PROSITE" id="PS51464">
    <property type="entry name" value="SIS"/>
    <property type="match status" value="1"/>
</dbReference>
<evidence type="ECO:0000259" key="4">
    <source>
        <dbReference type="PROSITE" id="PS51071"/>
    </source>
</evidence>
<keyword evidence="2" id="KW-0238">DNA-binding</keyword>
<reference evidence="6" key="1">
    <citation type="journal article" date="2021" name="PeerJ">
        <title>Extensive microbial diversity within the chicken gut microbiome revealed by metagenomics and culture.</title>
        <authorList>
            <person name="Gilroy R."/>
            <person name="Ravi A."/>
            <person name="Getino M."/>
            <person name="Pursley I."/>
            <person name="Horton D.L."/>
            <person name="Alikhan N.F."/>
            <person name="Baker D."/>
            <person name="Gharbi K."/>
            <person name="Hall N."/>
            <person name="Watson M."/>
            <person name="Adriaenssens E.M."/>
            <person name="Foster-Nyarko E."/>
            <person name="Jarju S."/>
            <person name="Secka A."/>
            <person name="Antonio M."/>
            <person name="Oren A."/>
            <person name="Chaudhuri R.R."/>
            <person name="La Ragione R."/>
            <person name="Hildebrand F."/>
            <person name="Pallen M.J."/>
        </authorList>
    </citation>
    <scope>NUCLEOTIDE SEQUENCE</scope>
    <source>
        <strain evidence="6">ChiBcec8-13705</strain>
    </source>
</reference>
<feature type="domain" description="SIS" evidence="5">
    <location>
        <begin position="113"/>
        <end position="254"/>
    </location>
</feature>
<evidence type="ECO:0000256" key="1">
    <source>
        <dbReference type="ARBA" id="ARBA00023015"/>
    </source>
</evidence>
<feature type="domain" description="HTH rpiR-type" evidence="4">
    <location>
        <begin position="1"/>
        <end position="68"/>
    </location>
</feature>
<organism evidence="6 7">
    <name type="scientific">Candidatus Gemmiger avicola</name>
    <dbReference type="NCBI Taxonomy" id="2838605"/>
    <lineage>
        <taxon>Bacteria</taxon>
        <taxon>Bacillati</taxon>
        <taxon>Bacillota</taxon>
        <taxon>Clostridia</taxon>
        <taxon>Eubacteriales</taxon>
        <taxon>Gemmiger</taxon>
    </lineage>
</organism>
<protein>
    <submittedName>
        <fullName evidence="6">MurR/RpiR family transcriptional regulator</fullName>
    </submittedName>
</protein>
<dbReference type="InterPro" id="IPR035472">
    <property type="entry name" value="RpiR-like_SIS"/>
</dbReference>
<dbReference type="PANTHER" id="PTHR30514">
    <property type="entry name" value="GLUCOKINASE"/>
    <property type="match status" value="1"/>
</dbReference>
<dbReference type="InterPro" id="IPR009057">
    <property type="entry name" value="Homeodomain-like_sf"/>
</dbReference>
<dbReference type="SUPFAM" id="SSF46689">
    <property type="entry name" value="Homeodomain-like"/>
    <property type="match status" value="1"/>
</dbReference>
<evidence type="ECO:0000259" key="5">
    <source>
        <dbReference type="PROSITE" id="PS51464"/>
    </source>
</evidence>
<dbReference type="InterPro" id="IPR046348">
    <property type="entry name" value="SIS_dom_sf"/>
</dbReference>
<dbReference type="Gene3D" id="3.40.50.10490">
    <property type="entry name" value="Glucose-6-phosphate isomerase like protein, domain 1"/>
    <property type="match status" value="1"/>
</dbReference>